<dbReference type="InterPro" id="IPR027417">
    <property type="entry name" value="P-loop_NTPase"/>
</dbReference>
<dbReference type="Pfam" id="PF08011">
    <property type="entry name" value="PDDEXK_9"/>
    <property type="match status" value="1"/>
</dbReference>
<gene>
    <name evidence="2" type="ORF">SAMN06265827_1612</name>
</gene>
<organism evidence="2 3">
    <name type="scientific">Orenia metallireducens</name>
    <dbReference type="NCBI Taxonomy" id="1413210"/>
    <lineage>
        <taxon>Bacteria</taxon>
        <taxon>Bacillati</taxon>
        <taxon>Bacillota</taxon>
        <taxon>Clostridia</taxon>
        <taxon>Halanaerobiales</taxon>
        <taxon>Halobacteroidaceae</taxon>
        <taxon>Orenia</taxon>
    </lineage>
</organism>
<dbReference type="InterPro" id="IPR012547">
    <property type="entry name" value="PDDEXK_9"/>
</dbReference>
<feature type="domain" description="AAA-ATPase-like" evidence="1">
    <location>
        <begin position="6"/>
        <end position="201"/>
    </location>
</feature>
<dbReference type="EMBL" id="OBDZ01000061">
    <property type="protein sequence ID" value="SNY47897.1"/>
    <property type="molecule type" value="Genomic_DNA"/>
</dbReference>
<sequence>MTNKLPLGIQSFKELREENYLYIDKTEDIYRLIESGKYYFISRPRRFGKSLLVSTLEELFKGNKELFKGLNIYNKIEWKEHPVIKIDFSSIDRNNSDRLRKSLNSFLNDIAYEYGLTLERDYLGSRFAELIKKLYQQTKSKVVVLIDEYDKPIIDHITDIDTAEENKEVLKSFFEVLKPSDEYLKFVFLTGVSKFSKVSIFSGLNNLQDITIDHRFSTIMGCTYQELLKYFNEEIEQLQQVSDISRKGLLEEIRYWYNGYSWDGEKRVYNPFSIINLFSSRRFNNYWFTTGTPSFLIDLIKESNYDVSQLEEITVSGYVFDSYELGNIDINSLLFQTGYLTIKETKSTKRRNRVKLYKLATPNFEVKESLLNYLLANYLQQNLAKIQPLYMEMLEYLEEGKMEKFINIIKSLFAGIPYNLQLKKESYYHSIFYMILSLLGADINLEVMTDKGRIDGVLELENKMYIIEFKLDDDQEALDQIKDRSYYEKYLNYNQEIYLLGIGGFIDKDIKYQIERFK</sequence>
<dbReference type="Pfam" id="PF09820">
    <property type="entry name" value="AAA-ATPase_like"/>
    <property type="match status" value="1"/>
</dbReference>
<keyword evidence="3" id="KW-1185">Reference proteome</keyword>
<evidence type="ECO:0000313" key="2">
    <source>
        <dbReference type="EMBL" id="SNY47897.1"/>
    </source>
</evidence>
<name>A0A285IJG7_9FIRM</name>
<dbReference type="PANTHER" id="PTHR34825">
    <property type="entry name" value="CONSERVED PROTEIN, WITH A WEAK D-GALACTARATE DEHYDRATASE/ALTRONATE HYDROLASE DOMAIN"/>
    <property type="match status" value="1"/>
</dbReference>
<reference evidence="3" key="1">
    <citation type="submission" date="2017-09" db="EMBL/GenBank/DDBJ databases">
        <authorList>
            <person name="Varghese N."/>
            <person name="Submissions S."/>
        </authorList>
    </citation>
    <scope>NUCLEOTIDE SEQUENCE [LARGE SCALE GENOMIC DNA]</scope>
    <source>
        <strain evidence="3">MSL47</strain>
    </source>
</reference>
<accession>A0A285IJG7</accession>
<dbReference type="PANTHER" id="PTHR34825:SF1">
    <property type="entry name" value="AAA-ATPASE-LIKE DOMAIN-CONTAINING PROTEIN"/>
    <property type="match status" value="1"/>
</dbReference>
<dbReference type="SUPFAM" id="SSF52540">
    <property type="entry name" value="P-loop containing nucleoside triphosphate hydrolases"/>
    <property type="match status" value="1"/>
</dbReference>
<dbReference type="OrthoDB" id="1050390at2"/>
<dbReference type="InterPro" id="IPR018631">
    <property type="entry name" value="AAA-ATPase-like_dom"/>
</dbReference>
<proteinExistence type="predicted"/>
<dbReference type="AlphaFoldDB" id="A0A285IJG7"/>
<dbReference type="Gene3D" id="3.40.50.300">
    <property type="entry name" value="P-loop containing nucleotide triphosphate hydrolases"/>
    <property type="match status" value="1"/>
</dbReference>
<evidence type="ECO:0000259" key="1">
    <source>
        <dbReference type="Pfam" id="PF09820"/>
    </source>
</evidence>
<dbReference type="RefSeq" id="WP_097019686.1">
    <property type="nucleotide sequence ID" value="NZ_OBDZ01000061.1"/>
</dbReference>
<evidence type="ECO:0000313" key="3">
    <source>
        <dbReference type="Proteomes" id="UP000219573"/>
    </source>
</evidence>
<protein>
    <submittedName>
        <fullName evidence="2">PD-(D/E)XK nuclease superfamily protein</fullName>
    </submittedName>
</protein>
<dbReference type="Proteomes" id="UP000219573">
    <property type="component" value="Unassembled WGS sequence"/>
</dbReference>